<gene>
    <name evidence="1" type="ORF">PoB_001764600</name>
</gene>
<evidence type="ECO:0000313" key="1">
    <source>
        <dbReference type="EMBL" id="GFN91140.1"/>
    </source>
</evidence>
<dbReference type="Proteomes" id="UP000735302">
    <property type="component" value="Unassembled WGS sequence"/>
</dbReference>
<comment type="caution">
    <text evidence="1">The sequence shown here is derived from an EMBL/GenBank/DDBJ whole genome shotgun (WGS) entry which is preliminary data.</text>
</comment>
<name>A0AAV3Z5J7_9GAST</name>
<sequence length="93" mass="10630">MDFRQKLGPGPGLEEARAVRRDSYHNIPGKSYPRDTSPVLIEHLQGKASARVTVNYPGYNLWTRQSKSRTNTARRSGGHYGLVWTFILRWTLS</sequence>
<organism evidence="1 2">
    <name type="scientific">Plakobranchus ocellatus</name>
    <dbReference type="NCBI Taxonomy" id="259542"/>
    <lineage>
        <taxon>Eukaryota</taxon>
        <taxon>Metazoa</taxon>
        <taxon>Spiralia</taxon>
        <taxon>Lophotrochozoa</taxon>
        <taxon>Mollusca</taxon>
        <taxon>Gastropoda</taxon>
        <taxon>Heterobranchia</taxon>
        <taxon>Euthyneura</taxon>
        <taxon>Panpulmonata</taxon>
        <taxon>Sacoglossa</taxon>
        <taxon>Placobranchoidea</taxon>
        <taxon>Plakobranchidae</taxon>
        <taxon>Plakobranchus</taxon>
    </lineage>
</organism>
<dbReference type="EMBL" id="BLXT01002101">
    <property type="protein sequence ID" value="GFN91140.1"/>
    <property type="molecule type" value="Genomic_DNA"/>
</dbReference>
<protein>
    <submittedName>
        <fullName evidence="1">Uncharacterized protein</fullName>
    </submittedName>
</protein>
<reference evidence="1 2" key="1">
    <citation type="journal article" date="2021" name="Elife">
        <title>Chloroplast acquisition without the gene transfer in kleptoplastic sea slugs, Plakobranchus ocellatus.</title>
        <authorList>
            <person name="Maeda T."/>
            <person name="Takahashi S."/>
            <person name="Yoshida T."/>
            <person name="Shimamura S."/>
            <person name="Takaki Y."/>
            <person name="Nagai Y."/>
            <person name="Toyoda A."/>
            <person name="Suzuki Y."/>
            <person name="Arimoto A."/>
            <person name="Ishii H."/>
            <person name="Satoh N."/>
            <person name="Nishiyama T."/>
            <person name="Hasebe M."/>
            <person name="Maruyama T."/>
            <person name="Minagawa J."/>
            <person name="Obokata J."/>
            <person name="Shigenobu S."/>
        </authorList>
    </citation>
    <scope>NUCLEOTIDE SEQUENCE [LARGE SCALE GENOMIC DNA]</scope>
</reference>
<keyword evidence="2" id="KW-1185">Reference proteome</keyword>
<evidence type="ECO:0000313" key="2">
    <source>
        <dbReference type="Proteomes" id="UP000735302"/>
    </source>
</evidence>
<proteinExistence type="predicted"/>
<accession>A0AAV3Z5J7</accession>
<dbReference type="AlphaFoldDB" id="A0AAV3Z5J7"/>